<evidence type="ECO:0000313" key="4">
    <source>
        <dbReference type="Proteomes" id="UP000479190"/>
    </source>
</evidence>
<dbReference type="AlphaFoldDB" id="A0A6H5I4J6"/>
<keyword evidence="4" id="KW-1185">Reference proteome</keyword>
<name>A0A6H5I4J6_9HYME</name>
<protein>
    <submittedName>
        <fullName evidence="3">Uncharacterized protein</fullName>
    </submittedName>
</protein>
<gene>
    <name evidence="3" type="ORF">TBRA_LOCUS4801</name>
</gene>
<evidence type="ECO:0000256" key="1">
    <source>
        <dbReference type="SAM" id="Coils"/>
    </source>
</evidence>
<feature type="coiled-coil region" evidence="1">
    <location>
        <begin position="78"/>
        <end position="105"/>
    </location>
</feature>
<organism evidence="3 4">
    <name type="scientific">Trichogramma brassicae</name>
    <dbReference type="NCBI Taxonomy" id="86971"/>
    <lineage>
        <taxon>Eukaryota</taxon>
        <taxon>Metazoa</taxon>
        <taxon>Ecdysozoa</taxon>
        <taxon>Arthropoda</taxon>
        <taxon>Hexapoda</taxon>
        <taxon>Insecta</taxon>
        <taxon>Pterygota</taxon>
        <taxon>Neoptera</taxon>
        <taxon>Endopterygota</taxon>
        <taxon>Hymenoptera</taxon>
        <taxon>Apocrita</taxon>
        <taxon>Proctotrupomorpha</taxon>
        <taxon>Chalcidoidea</taxon>
        <taxon>Trichogrammatidae</taxon>
        <taxon>Trichogramma</taxon>
    </lineage>
</organism>
<accession>A0A6H5I4J6</accession>
<feature type="region of interest" description="Disordered" evidence="2">
    <location>
        <begin position="119"/>
        <end position="139"/>
    </location>
</feature>
<reference evidence="3 4" key="1">
    <citation type="submission" date="2020-02" db="EMBL/GenBank/DDBJ databases">
        <authorList>
            <person name="Ferguson B K."/>
        </authorList>
    </citation>
    <scope>NUCLEOTIDE SEQUENCE [LARGE SCALE GENOMIC DNA]</scope>
</reference>
<dbReference type="Proteomes" id="UP000479190">
    <property type="component" value="Unassembled WGS sequence"/>
</dbReference>
<keyword evidence="1" id="KW-0175">Coiled coil</keyword>
<sequence>MKRNFESYQREIRKYICSVRGATWWPNAHSFEPYIRSNIQFIFFTYKKIQELSNSRYTSSSWRCNRSHVSKFEQSRQLVCTGEAIEQVEKKVDRLERRSDGFKRRAPLERTHKHIQHMLERAEESESRSRSERSVHRYTSKPRLLAIGTDLQRRVRQSTRKVAEKQQLRTSAYAHIAASNKIKDI</sequence>
<proteinExistence type="predicted"/>
<evidence type="ECO:0000256" key="2">
    <source>
        <dbReference type="SAM" id="MobiDB-lite"/>
    </source>
</evidence>
<dbReference type="EMBL" id="CADCXV010000692">
    <property type="protein sequence ID" value="CAB0032877.1"/>
    <property type="molecule type" value="Genomic_DNA"/>
</dbReference>
<evidence type="ECO:0000313" key="3">
    <source>
        <dbReference type="EMBL" id="CAB0032877.1"/>
    </source>
</evidence>
<feature type="compositionally biased region" description="Basic and acidic residues" evidence="2">
    <location>
        <begin position="119"/>
        <end position="135"/>
    </location>
</feature>